<protein>
    <submittedName>
        <fullName evidence="1">Uncharacterized protein</fullName>
    </submittedName>
</protein>
<evidence type="ECO:0000313" key="1">
    <source>
        <dbReference type="EMBL" id="AOM65828.1"/>
    </source>
</evidence>
<organism evidence="1">
    <name type="scientific">Apophlaea sinclairii</name>
    <dbReference type="NCBI Taxonomy" id="212746"/>
    <lineage>
        <taxon>Eukaryota</taxon>
        <taxon>Rhodophyta</taxon>
        <taxon>Florideophyceae</taxon>
        <taxon>Hildenbrandiophycidae</taxon>
        <taxon>Hildenbrandiales</taxon>
        <taxon>Hildenbrandiaceae</taxon>
        <taxon>Apophlaea</taxon>
    </lineage>
</organism>
<accession>A0A1C9CBQ5</accession>
<dbReference type="SUPFAM" id="SSF54285">
    <property type="entry name" value="MoaD/ThiS"/>
    <property type="match status" value="1"/>
</dbReference>
<dbReference type="GeneID" id="29073143"/>
<gene>
    <name evidence="1" type="primary">ycf40</name>
    <name evidence="1" type="ORF">Apop_138</name>
</gene>
<dbReference type="Pfam" id="PF02597">
    <property type="entry name" value="ThiS"/>
    <property type="match status" value="1"/>
</dbReference>
<dbReference type="PANTHER" id="PTHR34472">
    <property type="entry name" value="SULFUR CARRIER PROTEIN THIS"/>
    <property type="match status" value="1"/>
</dbReference>
<dbReference type="CDD" id="cd00565">
    <property type="entry name" value="Ubl_ThiS"/>
    <property type="match status" value="1"/>
</dbReference>
<dbReference type="PANTHER" id="PTHR34472:SF1">
    <property type="entry name" value="SULFUR CARRIER PROTEIN THIS"/>
    <property type="match status" value="1"/>
</dbReference>
<dbReference type="RefSeq" id="YP_009296688.1">
    <property type="nucleotide sequence ID" value="NC_031172.1"/>
</dbReference>
<sequence length="83" mass="9430">MVNKDILVYVNGEPFVCSYSIKLADLLSYLDFNTELTTIEYNGEIIFKIKLPTICLKQNDRIEIVTIVGGGVKISNKRSFLQK</sequence>
<dbReference type="InterPro" id="IPR016155">
    <property type="entry name" value="Mopterin_synth/thiamin_S_b"/>
</dbReference>
<dbReference type="EMBL" id="KX284716">
    <property type="protein sequence ID" value="AOM65828.1"/>
    <property type="molecule type" value="Genomic_DNA"/>
</dbReference>
<geneLocation type="plastid" evidence="1"/>
<dbReference type="NCBIfam" id="TIGR01683">
    <property type="entry name" value="thiS"/>
    <property type="match status" value="1"/>
</dbReference>
<dbReference type="Gene3D" id="3.10.20.30">
    <property type="match status" value="1"/>
</dbReference>
<name>A0A1C9CBQ5_9FLOR</name>
<dbReference type="InterPro" id="IPR010035">
    <property type="entry name" value="Thi_S"/>
</dbReference>
<proteinExistence type="predicted"/>
<dbReference type="InterPro" id="IPR012675">
    <property type="entry name" value="Beta-grasp_dom_sf"/>
</dbReference>
<dbReference type="InterPro" id="IPR003749">
    <property type="entry name" value="ThiS/MoaD-like"/>
</dbReference>
<reference evidence="1" key="1">
    <citation type="journal article" date="2016" name="BMC Biol.">
        <title>Parallel evolution of highly conserved plastid genome architecture in red seaweeds and seed plants.</title>
        <authorList>
            <person name="Lee J."/>
            <person name="Cho C.H."/>
            <person name="Park S.I."/>
            <person name="Choi J.W."/>
            <person name="Song H.S."/>
            <person name="West J.A."/>
            <person name="Bhattacharya D."/>
            <person name="Yoon H.S."/>
        </authorList>
    </citation>
    <scope>NUCLEOTIDE SEQUENCE</scope>
</reference>
<keyword evidence="1" id="KW-0934">Plastid</keyword>
<dbReference type="AlphaFoldDB" id="A0A1C9CBQ5"/>